<sequence length="91" mass="9999">MNTRRRSTEGIRGHVSMSGGQRASQRRRLAGAPRATTTTEARQRWPVAGGPTHRSRAGTQHVAHPALLPFTSVKLWFSQSSLSSLPLRHSC</sequence>
<proteinExistence type="predicted"/>
<keyword evidence="3" id="KW-1185">Reference proteome</keyword>
<reference evidence="2" key="1">
    <citation type="submission" date="2019-03" db="EMBL/GenBank/DDBJ databases">
        <title>WGS assembly of Setaria viridis.</title>
        <authorList>
            <person name="Huang P."/>
            <person name="Jenkins J."/>
            <person name="Grimwood J."/>
            <person name="Barry K."/>
            <person name="Healey A."/>
            <person name="Mamidi S."/>
            <person name="Sreedasyam A."/>
            <person name="Shu S."/>
            <person name="Feldman M."/>
            <person name="Wu J."/>
            <person name="Yu Y."/>
            <person name="Chen C."/>
            <person name="Johnson J."/>
            <person name="Rokhsar D."/>
            <person name="Baxter I."/>
            <person name="Schmutz J."/>
            <person name="Brutnell T."/>
            <person name="Kellogg E."/>
        </authorList>
    </citation>
    <scope>NUCLEOTIDE SEQUENCE [LARGE SCALE GENOMIC DNA]</scope>
</reference>
<feature type="region of interest" description="Disordered" evidence="1">
    <location>
        <begin position="1"/>
        <end position="58"/>
    </location>
</feature>
<gene>
    <name evidence="2" type="ORF">SEVIR_8G118050v2</name>
</gene>
<dbReference type="EMBL" id="CM016559">
    <property type="protein sequence ID" value="TKW00555.1"/>
    <property type="molecule type" value="Genomic_DNA"/>
</dbReference>
<dbReference type="AlphaFoldDB" id="A0A4U6TI11"/>
<evidence type="ECO:0000313" key="3">
    <source>
        <dbReference type="Proteomes" id="UP000298652"/>
    </source>
</evidence>
<organism evidence="2 3">
    <name type="scientific">Setaria viridis</name>
    <name type="common">Green bristlegrass</name>
    <name type="synonym">Setaria italica subsp. viridis</name>
    <dbReference type="NCBI Taxonomy" id="4556"/>
    <lineage>
        <taxon>Eukaryota</taxon>
        <taxon>Viridiplantae</taxon>
        <taxon>Streptophyta</taxon>
        <taxon>Embryophyta</taxon>
        <taxon>Tracheophyta</taxon>
        <taxon>Spermatophyta</taxon>
        <taxon>Magnoliopsida</taxon>
        <taxon>Liliopsida</taxon>
        <taxon>Poales</taxon>
        <taxon>Poaceae</taxon>
        <taxon>PACMAD clade</taxon>
        <taxon>Panicoideae</taxon>
        <taxon>Panicodae</taxon>
        <taxon>Paniceae</taxon>
        <taxon>Cenchrinae</taxon>
        <taxon>Setaria</taxon>
    </lineage>
</organism>
<name>A0A4U6TI11_SETVI</name>
<feature type="compositionally biased region" description="Basic and acidic residues" evidence="1">
    <location>
        <begin position="1"/>
        <end position="12"/>
    </location>
</feature>
<dbReference type="Proteomes" id="UP000298652">
    <property type="component" value="Chromosome 8"/>
</dbReference>
<accession>A0A4U6TI11</accession>
<dbReference type="Gramene" id="TKW00555">
    <property type="protein sequence ID" value="TKW00555"/>
    <property type="gene ID" value="SEVIR_8G118050v2"/>
</dbReference>
<evidence type="ECO:0000256" key="1">
    <source>
        <dbReference type="SAM" id="MobiDB-lite"/>
    </source>
</evidence>
<protein>
    <submittedName>
        <fullName evidence="2">Uncharacterized protein</fullName>
    </submittedName>
</protein>
<evidence type="ECO:0000313" key="2">
    <source>
        <dbReference type="EMBL" id="TKW00555.1"/>
    </source>
</evidence>